<dbReference type="Proteomes" id="UP001501353">
    <property type="component" value="Unassembled WGS sequence"/>
</dbReference>
<protein>
    <recommendedName>
        <fullName evidence="1">BON domain-containing protein</fullName>
    </recommendedName>
</protein>
<dbReference type="InterPro" id="IPR014004">
    <property type="entry name" value="Transpt-assoc_nodulatn_dom_bac"/>
</dbReference>
<dbReference type="PANTHER" id="PTHR34606">
    <property type="entry name" value="BON DOMAIN-CONTAINING PROTEIN"/>
    <property type="match status" value="1"/>
</dbReference>
<proteinExistence type="predicted"/>
<dbReference type="PROSITE" id="PS51257">
    <property type="entry name" value="PROKAR_LIPOPROTEIN"/>
    <property type="match status" value="1"/>
</dbReference>
<keyword evidence="3" id="KW-1185">Reference proteome</keyword>
<dbReference type="SMART" id="SM00749">
    <property type="entry name" value="BON"/>
    <property type="match status" value="2"/>
</dbReference>
<dbReference type="InterPro" id="IPR051686">
    <property type="entry name" value="Lipoprotein_DolP"/>
</dbReference>
<feature type="domain" description="BON" evidence="1">
    <location>
        <begin position="58"/>
        <end position="125"/>
    </location>
</feature>
<accession>A0ABP7T6E9</accession>
<reference evidence="3" key="1">
    <citation type="journal article" date="2019" name="Int. J. Syst. Evol. Microbiol.">
        <title>The Global Catalogue of Microorganisms (GCM) 10K type strain sequencing project: providing services to taxonomists for standard genome sequencing and annotation.</title>
        <authorList>
            <consortium name="The Broad Institute Genomics Platform"/>
            <consortium name="The Broad Institute Genome Sequencing Center for Infectious Disease"/>
            <person name="Wu L."/>
            <person name="Ma J."/>
        </authorList>
    </citation>
    <scope>NUCLEOTIDE SEQUENCE [LARGE SCALE GENOMIC DNA]</scope>
    <source>
        <strain evidence="3">JCM 16673</strain>
    </source>
</reference>
<dbReference type="PROSITE" id="PS50914">
    <property type="entry name" value="BON"/>
    <property type="match status" value="2"/>
</dbReference>
<dbReference type="EMBL" id="BAAAZE010000008">
    <property type="protein sequence ID" value="GAA4021778.1"/>
    <property type="molecule type" value="Genomic_DNA"/>
</dbReference>
<dbReference type="RefSeq" id="WP_344763013.1">
    <property type="nucleotide sequence ID" value="NZ_BAAAZE010000008.1"/>
</dbReference>
<evidence type="ECO:0000259" key="1">
    <source>
        <dbReference type="PROSITE" id="PS50914"/>
    </source>
</evidence>
<evidence type="ECO:0000313" key="3">
    <source>
        <dbReference type="Proteomes" id="UP001501353"/>
    </source>
</evidence>
<organism evidence="2 3">
    <name type="scientific">Actimicrobium antarcticum</name>
    <dbReference type="NCBI Taxonomy" id="1051899"/>
    <lineage>
        <taxon>Bacteria</taxon>
        <taxon>Pseudomonadati</taxon>
        <taxon>Pseudomonadota</taxon>
        <taxon>Betaproteobacteria</taxon>
        <taxon>Burkholderiales</taxon>
        <taxon>Oxalobacteraceae</taxon>
        <taxon>Actimicrobium</taxon>
    </lineage>
</organism>
<sequence>MIDWARRTWPRASRPLATVLLCGVVATGLQGCIEMAIGTAVMGTLAATDRRTLGAQTEDKAIAVKAETRIPQVVGDAGHVNTASFNRRVLLTGEVRDAKMKADVEREVAGIEAVKSVINELQVTGLSDYTSRANDALLTSKVKASFVDTKDLYANSIKVVTERNAVYLMGRVTNREANMATEVARGVSGVQKVVKVFEIIDDEELRQLSTSGK</sequence>
<dbReference type="InterPro" id="IPR007055">
    <property type="entry name" value="BON_dom"/>
</dbReference>
<evidence type="ECO:0000313" key="2">
    <source>
        <dbReference type="EMBL" id="GAA4021778.1"/>
    </source>
</evidence>
<dbReference type="Pfam" id="PF04972">
    <property type="entry name" value="BON"/>
    <property type="match status" value="2"/>
</dbReference>
<dbReference type="Gene3D" id="3.30.1340.30">
    <property type="match status" value="1"/>
</dbReference>
<name>A0ABP7T6E9_9BURK</name>
<dbReference type="PANTHER" id="PTHR34606:SF15">
    <property type="entry name" value="BON DOMAIN-CONTAINING PROTEIN"/>
    <property type="match status" value="1"/>
</dbReference>
<comment type="caution">
    <text evidence="2">The sequence shown here is derived from an EMBL/GenBank/DDBJ whole genome shotgun (WGS) entry which is preliminary data.</text>
</comment>
<feature type="domain" description="BON" evidence="1">
    <location>
        <begin position="134"/>
        <end position="201"/>
    </location>
</feature>
<gene>
    <name evidence="2" type="ORF">GCM10022212_18480</name>
</gene>